<comment type="catalytic activity">
    <reaction evidence="6">
        <text>2 cob(II)alamin + reduced [electron-transfer flavoprotein] + 2 ATP = 2 adenosylcob(III)alamin + 2 triphosphate + oxidized [electron-transfer flavoprotein] + 3 H(+)</text>
        <dbReference type="Rhea" id="RHEA:28671"/>
        <dbReference type="Rhea" id="RHEA-COMP:10685"/>
        <dbReference type="Rhea" id="RHEA-COMP:10686"/>
        <dbReference type="ChEBI" id="CHEBI:15378"/>
        <dbReference type="ChEBI" id="CHEBI:16304"/>
        <dbReference type="ChEBI" id="CHEBI:18036"/>
        <dbReference type="ChEBI" id="CHEBI:18408"/>
        <dbReference type="ChEBI" id="CHEBI:30616"/>
        <dbReference type="ChEBI" id="CHEBI:57692"/>
        <dbReference type="ChEBI" id="CHEBI:58307"/>
        <dbReference type="EC" id="2.5.1.17"/>
    </reaction>
</comment>
<keyword evidence="3 6" id="KW-0808">Transferase</keyword>
<dbReference type="InterPro" id="IPR036451">
    <property type="entry name" value="CblAdoTrfase-like_sf"/>
</dbReference>
<dbReference type="NCBIfam" id="TIGR00636">
    <property type="entry name" value="PduO_Nterm"/>
    <property type="match status" value="1"/>
</dbReference>
<dbReference type="EC" id="2.5.1.17" evidence="6"/>
<evidence type="ECO:0000256" key="3">
    <source>
        <dbReference type="ARBA" id="ARBA00022679"/>
    </source>
</evidence>
<keyword evidence="6" id="KW-0169">Cobalamin biosynthesis</keyword>
<keyword evidence="4 6" id="KW-0547">Nucleotide-binding</keyword>
<accession>A0AB39VGA7</accession>
<comment type="similarity">
    <text evidence="1 6">Belongs to the Cob(I)alamin adenosyltransferase family.</text>
</comment>
<dbReference type="GO" id="GO:0008817">
    <property type="term" value="F:corrinoid adenosyltransferase activity"/>
    <property type="evidence" value="ECO:0007669"/>
    <property type="project" value="UniProtKB-UniRule"/>
</dbReference>
<evidence type="ECO:0000313" key="8">
    <source>
        <dbReference type="EMBL" id="XDU66303.1"/>
    </source>
</evidence>
<reference evidence="8" key="1">
    <citation type="submission" date="2024-07" db="EMBL/GenBank/DDBJ databases">
        <authorList>
            <person name="Li X.-J."/>
            <person name="Wang X."/>
        </authorList>
    </citation>
    <scope>NUCLEOTIDE SEQUENCE</scope>
    <source>
        <strain evidence="8">HSP-334</strain>
    </source>
</reference>
<evidence type="ECO:0000256" key="2">
    <source>
        <dbReference type="ARBA" id="ARBA00011233"/>
    </source>
</evidence>
<comment type="catalytic activity">
    <reaction evidence="6">
        <text>2 cob(II)yrinate a,c diamide + reduced [electron-transfer flavoprotein] + 2 ATP = 2 adenosylcob(III)yrinate a,c-diamide + 2 triphosphate + oxidized [electron-transfer flavoprotein] + 3 H(+)</text>
        <dbReference type="Rhea" id="RHEA:11528"/>
        <dbReference type="Rhea" id="RHEA-COMP:10685"/>
        <dbReference type="Rhea" id="RHEA-COMP:10686"/>
        <dbReference type="ChEBI" id="CHEBI:15378"/>
        <dbReference type="ChEBI" id="CHEBI:18036"/>
        <dbReference type="ChEBI" id="CHEBI:30616"/>
        <dbReference type="ChEBI" id="CHEBI:57692"/>
        <dbReference type="ChEBI" id="CHEBI:58307"/>
        <dbReference type="ChEBI" id="CHEBI:58503"/>
        <dbReference type="ChEBI" id="CHEBI:58537"/>
        <dbReference type="EC" id="2.5.1.17"/>
    </reaction>
</comment>
<dbReference type="GO" id="GO:0009236">
    <property type="term" value="P:cobalamin biosynthetic process"/>
    <property type="evidence" value="ECO:0007669"/>
    <property type="project" value="UniProtKB-UniRule"/>
</dbReference>
<gene>
    <name evidence="8" type="ORF">AB8B22_07725</name>
</gene>
<proteinExistence type="inferred from homology"/>
<evidence type="ECO:0000256" key="1">
    <source>
        <dbReference type="ARBA" id="ARBA00007487"/>
    </source>
</evidence>
<evidence type="ECO:0000256" key="6">
    <source>
        <dbReference type="RuleBase" id="RU366026"/>
    </source>
</evidence>
<evidence type="ECO:0000259" key="7">
    <source>
        <dbReference type="Pfam" id="PF01923"/>
    </source>
</evidence>
<protein>
    <recommendedName>
        <fullName evidence="6">Corrinoid adenosyltransferase</fullName>
        <ecNumber evidence="6">2.5.1.17</ecNumber>
    </recommendedName>
    <alternativeName>
        <fullName evidence="6">Cob(II)alamin adenosyltransferase</fullName>
    </alternativeName>
    <alternativeName>
        <fullName evidence="6">Cob(II)yrinic acid a,c-diamide adenosyltransferase</fullName>
    </alternativeName>
    <alternativeName>
        <fullName evidence="6">Cobinamide/cobalamin adenosyltransferase</fullName>
    </alternativeName>
</protein>
<organism evidence="8">
    <name type="scientific">Leptotrichia rugosa</name>
    <dbReference type="NCBI Taxonomy" id="3239302"/>
    <lineage>
        <taxon>Bacteria</taxon>
        <taxon>Fusobacteriati</taxon>
        <taxon>Fusobacteriota</taxon>
        <taxon>Fusobacteriia</taxon>
        <taxon>Fusobacteriales</taxon>
        <taxon>Leptotrichiaceae</taxon>
        <taxon>Leptotrichia</taxon>
    </lineage>
</organism>
<dbReference type="Pfam" id="PF01923">
    <property type="entry name" value="Cob_adeno_trans"/>
    <property type="match status" value="1"/>
</dbReference>
<dbReference type="PANTHER" id="PTHR12213:SF0">
    <property type="entry name" value="CORRINOID ADENOSYLTRANSFERASE MMAB"/>
    <property type="match status" value="1"/>
</dbReference>
<sequence length="188" mass="21640">MKIYTKYGDKGFTKLYGGKKVSKNSSRVDAYGTVDEVCSMLGVLVAKMRNVTELEEILKECEKIQQQLFDCGSDLATPDKLREYKQESGDVKWLESLIDKYIPQMPKLESFIIPGGSEISSLFHLIRANIRKLERKIVKLFEENEDVNEYGMQYINRLSDYFFVVACISNVKMGVKEVVYKKSSKVFK</sequence>
<dbReference type="FunFam" id="1.20.1200.10:FF:000001">
    <property type="entry name" value="Cob(I)yrinic acid a,c-diamide adenosyltransferase"/>
    <property type="match status" value="1"/>
</dbReference>
<dbReference type="RefSeq" id="WP_094079971.1">
    <property type="nucleotide sequence ID" value="NZ_CP165644.1"/>
</dbReference>
<dbReference type="EMBL" id="CP165644">
    <property type="protein sequence ID" value="XDU66303.1"/>
    <property type="molecule type" value="Genomic_DNA"/>
</dbReference>
<dbReference type="AlphaFoldDB" id="A0AB39VGA7"/>
<comment type="pathway">
    <text evidence="6">Cofactor biosynthesis; adenosylcobalamin biosynthesis; adenosylcobalamin from cob(II)yrinate a,c-diamide: step 2/7.</text>
</comment>
<dbReference type="PANTHER" id="PTHR12213">
    <property type="entry name" value="CORRINOID ADENOSYLTRANSFERASE"/>
    <property type="match status" value="1"/>
</dbReference>
<name>A0AB39VGA7_9FUSO</name>
<dbReference type="InterPro" id="IPR016030">
    <property type="entry name" value="CblAdoTrfase-like"/>
</dbReference>
<dbReference type="SUPFAM" id="SSF89028">
    <property type="entry name" value="Cobalamin adenosyltransferase-like"/>
    <property type="match status" value="1"/>
</dbReference>
<dbReference type="Gene3D" id="1.20.1200.10">
    <property type="entry name" value="Cobalamin adenosyltransferase-like"/>
    <property type="match status" value="1"/>
</dbReference>
<evidence type="ECO:0000256" key="5">
    <source>
        <dbReference type="ARBA" id="ARBA00022840"/>
    </source>
</evidence>
<dbReference type="KEGG" id="lrug:AB8B22_07725"/>
<comment type="subunit">
    <text evidence="2">Homotrimer.</text>
</comment>
<keyword evidence="5 6" id="KW-0067">ATP-binding</keyword>
<evidence type="ECO:0000256" key="4">
    <source>
        <dbReference type="ARBA" id="ARBA00022741"/>
    </source>
</evidence>
<dbReference type="GO" id="GO:0005524">
    <property type="term" value="F:ATP binding"/>
    <property type="evidence" value="ECO:0007669"/>
    <property type="project" value="UniProtKB-UniRule"/>
</dbReference>
<dbReference type="InterPro" id="IPR029499">
    <property type="entry name" value="PduO-typ"/>
</dbReference>
<feature type="domain" description="Cobalamin adenosyltransferase-like" evidence="7">
    <location>
        <begin position="3"/>
        <end position="168"/>
    </location>
</feature>